<dbReference type="EMBL" id="CP035282">
    <property type="protein sequence ID" value="QAT60184.1"/>
    <property type="molecule type" value="Genomic_DNA"/>
</dbReference>
<dbReference type="PROSITE" id="PS50977">
    <property type="entry name" value="HTH_TETR_2"/>
    <property type="match status" value="1"/>
</dbReference>
<dbReference type="AlphaFoldDB" id="A0A410Q8E6"/>
<dbReference type="PANTHER" id="PTHR43479">
    <property type="entry name" value="ACREF/ENVCD OPERON REPRESSOR-RELATED"/>
    <property type="match status" value="1"/>
</dbReference>
<dbReference type="InterPro" id="IPR009057">
    <property type="entry name" value="Homeodomain-like_sf"/>
</dbReference>
<accession>A0A410Q8E6</accession>
<feature type="domain" description="HTH tetR-type" evidence="3">
    <location>
        <begin position="2"/>
        <end position="62"/>
    </location>
</feature>
<evidence type="ECO:0000256" key="2">
    <source>
        <dbReference type="PROSITE-ProRule" id="PRU00335"/>
    </source>
</evidence>
<reference evidence="5" key="1">
    <citation type="submission" date="2019-01" db="EMBL/GenBank/DDBJ databases">
        <title>Draft genomes of a novel of Sporanaerobacter strains.</title>
        <authorList>
            <person name="Ma S."/>
        </authorList>
    </citation>
    <scope>NUCLEOTIDE SEQUENCE [LARGE SCALE GENOMIC DNA]</scope>
    <source>
        <strain evidence="5">NJN-17</strain>
    </source>
</reference>
<protein>
    <submittedName>
        <fullName evidence="4">TetR/AcrR family transcriptional regulator</fullName>
    </submittedName>
</protein>
<dbReference type="OrthoDB" id="494991at2"/>
<keyword evidence="5" id="KW-1185">Reference proteome</keyword>
<dbReference type="InterPro" id="IPR050624">
    <property type="entry name" value="HTH-type_Tx_Regulator"/>
</dbReference>
<evidence type="ECO:0000313" key="4">
    <source>
        <dbReference type="EMBL" id="QAT60184.1"/>
    </source>
</evidence>
<dbReference type="PANTHER" id="PTHR43479:SF11">
    <property type="entry name" value="ACREF_ENVCD OPERON REPRESSOR-RELATED"/>
    <property type="match status" value="1"/>
</dbReference>
<evidence type="ECO:0000313" key="5">
    <source>
        <dbReference type="Proteomes" id="UP000287969"/>
    </source>
</evidence>
<name>A0A410Q8E6_9FIRM</name>
<dbReference type="SUPFAM" id="SSF46689">
    <property type="entry name" value="Homeodomain-like"/>
    <property type="match status" value="1"/>
</dbReference>
<feature type="DNA-binding region" description="H-T-H motif" evidence="2">
    <location>
        <begin position="25"/>
        <end position="44"/>
    </location>
</feature>
<evidence type="ECO:0000256" key="1">
    <source>
        <dbReference type="ARBA" id="ARBA00023125"/>
    </source>
</evidence>
<organism evidence="4 5">
    <name type="scientific">Acidilutibacter cellobiosedens</name>
    <dbReference type="NCBI Taxonomy" id="2507161"/>
    <lineage>
        <taxon>Bacteria</taxon>
        <taxon>Bacillati</taxon>
        <taxon>Bacillota</taxon>
        <taxon>Tissierellia</taxon>
        <taxon>Tissierellales</taxon>
        <taxon>Acidilutibacteraceae</taxon>
        <taxon>Acidilutibacter</taxon>
    </lineage>
</organism>
<gene>
    <name evidence="4" type="ORF">EQM13_00655</name>
</gene>
<proteinExistence type="predicted"/>
<evidence type="ECO:0000259" key="3">
    <source>
        <dbReference type="PROSITE" id="PS50977"/>
    </source>
</evidence>
<dbReference type="InterPro" id="IPR001647">
    <property type="entry name" value="HTH_TetR"/>
</dbReference>
<keyword evidence="1 2" id="KW-0238">DNA-binding</keyword>
<dbReference type="PRINTS" id="PR00455">
    <property type="entry name" value="HTHTETR"/>
</dbReference>
<dbReference type="GO" id="GO:0003677">
    <property type="term" value="F:DNA binding"/>
    <property type="evidence" value="ECO:0007669"/>
    <property type="project" value="UniProtKB-UniRule"/>
</dbReference>
<dbReference type="Proteomes" id="UP000287969">
    <property type="component" value="Chromosome"/>
</dbReference>
<dbReference type="Gene3D" id="1.10.357.10">
    <property type="entry name" value="Tetracycline Repressor, domain 2"/>
    <property type="match status" value="1"/>
</dbReference>
<dbReference type="Pfam" id="PF00440">
    <property type="entry name" value="TetR_N"/>
    <property type="match status" value="1"/>
</dbReference>
<sequence length="187" mass="21823">MLDKKAEIFKAGRELFFLKGFKDVNVSAITKRAGVGVGTFYNYYPSKEELFFDIYFKENEAVKKSIVKSLNLNDDPIALVTKFLSLSTDTISKNRILQEWYNKDIFGDLEQRYHDKYGCFLFDSYMDLLKKWKLENKIRNDIDDGLLFALMKSVVYLDTHKEGIGIQYFPQVIQVLVEFIMKGLTDC</sequence>
<dbReference type="KEGG" id="spoa:EQM13_00655"/>